<organism evidence="3 4">
    <name type="scientific">Pseudomonas gingeri</name>
    <dbReference type="NCBI Taxonomy" id="117681"/>
    <lineage>
        <taxon>Bacteria</taxon>
        <taxon>Pseudomonadati</taxon>
        <taxon>Pseudomonadota</taxon>
        <taxon>Gammaproteobacteria</taxon>
        <taxon>Pseudomonadales</taxon>
        <taxon>Pseudomonadaceae</taxon>
        <taxon>Pseudomonas</taxon>
    </lineage>
</organism>
<evidence type="ECO:0000259" key="2">
    <source>
        <dbReference type="Pfam" id="PF13144"/>
    </source>
</evidence>
<dbReference type="AlphaFoldDB" id="A0A7Y8BJT2"/>
<dbReference type="EMBL" id="JACAPU010000011">
    <property type="protein sequence ID" value="NWB46406.1"/>
    <property type="molecule type" value="Genomic_DNA"/>
</dbReference>
<accession>A0A7Y8BJT2</accession>
<evidence type="ECO:0000256" key="1">
    <source>
        <dbReference type="RuleBase" id="RU362063"/>
    </source>
</evidence>
<dbReference type="Pfam" id="PF13144">
    <property type="entry name" value="ChapFlgA"/>
    <property type="match status" value="1"/>
</dbReference>
<evidence type="ECO:0000313" key="4">
    <source>
        <dbReference type="Proteomes" id="UP000582981"/>
    </source>
</evidence>
<comment type="caution">
    <text evidence="3">The sequence shown here is derived from an EMBL/GenBank/DDBJ whole genome shotgun (WGS) entry which is preliminary data.</text>
</comment>
<dbReference type="NCBIfam" id="TIGR03170">
    <property type="entry name" value="flgA_cterm"/>
    <property type="match status" value="1"/>
</dbReference>
<keyword evidence="1" id="KW-0574">Periplasm</keyword>
<keyword evidence="1" id="KW-1005">Bacterial flagellum biogenesis</keyword>
<dbReference type="GO" id="GO:0042597">
    <property type="term" value="C:periplasmic space"/>
    <property type="evidence" value="ECO:0007669"/>
    <property type="project" value="UniProtKB-SubCell"/>
</dbReference>
<keyword evidence="3" id="KW-0969">Cilium</keyword>
<comment type="function">
    <text evidence="1">Involved in the assembly process of the P-ring formation. It may associate with FlgF on the rod constituting a structure essential for the P-ring assembly or may act as a modulator protein for the P-ring assembly.</text>
</comment>
<dbReference type="PANTHER" id="PTHR36307">
    <property type="entry name" value="FLAGELLA BASAL BODY P-RING FORMATION PROTEIN FLGA"/>
    <property type="match status" value="1"/>
</dbReference>
<comment type="subcellular location">
    <subcellularLocation>
        <location evidence="1">Periplasm</location>
    </subcellularLocation>
</comment>
<dbReference type="GO" id="GO:0044780">
    <property type="term" value="P:bacterial-type flagellum assembly"/>
    <property type="evidence" value="ECO:0007669"/>
    <property type="project" value="InterPro"/>
</dbReference>
<dbReference type="InterPro" id="IPR039246">
    <property type="entry name" value="Flagellar_FlgA"/>
</dbReference>
<feature type="chain" id="PRO_5031599509" description="Flagella basal body P-ring formation protein FlgA" evidence="1">
    <location>
        <begin position="25"/>
        <end position="234"/>
    </location>
</feature>
<protein>
    <recommendedName>
        <fullName evidence="1">Flagella basal body P-ring formation protein FlgA</fullName>
    </recommendedName>
</protein>
<dbReference type="Proteomes" id="UP000582981">
    <property type="component" value="Unassembled WGS sequence"/>
</dbReference>
<name>A0A7Y8BJT2_9PSED</name>
<dbReference type="InterPro" id="IPR017585">
    <property type="entry name" value="SAF_FlgA"/>
</dbReference>
<feature type="signal peptide" evidence="1">
    <location>
        <begin position="1"/>
        <end position="24"/>
    </location>
</feature>
<dbReference type="PANTHER" id="PTHR36307:SF1">
    <property type="entry name" value="FLAGELLA BASAL BODY P-RING FORMATION PROTEIN FLGA"/>
    <property type="match status" value="1"/>
</dbReference>
<gene>
    <name evidence="3" type="primary">flgA</name>
    <name evidence="3" type="ORF">HX829_07865</name>
</gene>
<dbReference type="Gene3D" id="2.30.30.760">
    <property type="match status" value="1"/>
</dbReference>
<evidence type="ECO:0000313" key="3">
    <source>
        <dbReference type="EMBL" id="NWB46406.1"/>
    </source>
</evidence>
<keyword evidence="3" id="KW-0966">Cell projection</keyword>
<keyword evidence="3" id="KW-0282">Flagellum</keyword>
<sequence length="234" mass="25094">MKAHWLAWCGLWMASSVWCAQAMADTGCAAVASAVVLGQVSDRLKAQWSTSQVELQLTPMGDLPAMSQSQIKVLSQSLRSRVPVSFTGTLCGHDRPSAVTVWFKVQAWSQAWVYGRGGRADQALADLQLRRESVDVAGAQLSLDDLSGEVNGAWLNQSVNAGMPVLKRHLKAEPLVLRDTPVTVVVYGPGLMLRTEGKALRPGVLGERVPVLLNGAESSLVAVVTGKGEVHVER</sequence>
<comment type="similarity">
    <text evidence="1">Belongs to the FlgA family.</text>
</comment>
<feature type="domain" description="Flagella basal body P-ring formation protein FlgA SAF" evidence="2">
    <location>
        <begin position="126"/>
        <end position="232"/>
    </location>
</feature>
<reference evidence="3 4" key="1">
    <citation type="submission" date="2020-04" db="EMBL/GenBank/DDBJ databases">
        <title>Molecular characterization of pseudomonads from Agaricus bisporus reveal novel blotch 2 pathogens in Western Europe.</title>
        <authorList>
            <person name="Taparia T."/>
            <person name="Krijger M."/>
            <person name="Haynes E."/>
            <person name="Elpinstone J.G."/>
            <person name="Noble R."/>
            <person name="Van Der Wolf J."/>
        </authorList>
    </citation>
    <scope>NUCLEOTIDE SEQUENCE [LARGE SCALE GENOMIC DNA]</scope>
    <source>
        <strain evidence="3 4">F1001</strain>
    </source>
</reference>
<proteinExistence type="inferred from homology"/>
<keyword evidence="1" id="KW-0732">Signal</keyword>